<reference evidence="3" key="1">
    <citation type="submission" date="2017-01" db="EMBL/GenBank/DDBJ databases">
        <title>Comparative genomics of anhydrobiosis in the tardigrade Hypsibius dujardini.</title>
        <authorList>
            <person name="Yoshida Y."/>
            <person name="Koutsovoulos G."/>
            <person name="Laetsch D."/>
            <person name="Stevens L."/>
            <person name="Kumar S."/>
            <person name="Horikawa D."/>
            <person name="Ishino K."/>
            <person name="Komine S."/>
            <person name="Tomita M."/>
            <person name="Blaxter M."/>
            <person name="Arakawa K."/>
        </authorList>
    </citation>
    <scope>NUCLEOTIDE SEQUENCE [LARGE SCALE GENOMIC DNA]</scope>
    <source>
        <strain evidence="3">Z151</strain>
    </source>
</reference>
<organism evidence="2 3">
    <name type="scientific">Hypsibius exemplaris</name>
    <name type="common">Freshwater tardigrade</name>
    <dbReference type="NCBI Taxonomy" id="2072580"/>
    <lineage>
        <taxon>Eukaryota</taxon>
        <taxon>Metazoa</taxon>
        <taxon>Ecdysozoa</taxon>
        <taxon>Tardigrada</taxon>
        <taxon>Eutardigrada</taxon>
        <taxon>Parachela</taxon>
        <taxon>Hypsibioidea</taxon>
        <taxon>Hypsibiidae</taxon>
        <taxon>Hypsibius</taxon>
    </lineage>
</organism>
<feature type="compositionally biased region" description="Low complexity" evidence="1">
    <location>
        <begin position="48"/>
        <end position="59"/>
    </location>
</feature>
<feature type="region of interest" description="Disordered" evidence="1">
    <location>
        <begin position="48"/>
        <end position="73"/>
    </location>
</feature>
<dbReference type="EMBL" id="MTYJ01000003">
    <property type="protein sequence ID" value="OQV25097.1"/>
    <property type="molecule type" value="Genomic_DNA"/>
</dbReference>
<gene>
    <name evidence="2" type="ORF">BV898_00789</name>
</gene>
<dbReference type="OrthoDB" id="10544911at2759"/>
<name>A0A1W0XC58_HYPEX</name>
<dbReference type="SUPFAM" id="SSF81383">
    <property type="entry name" value="F-box domain"/>
    <property type="match status" value="1"/>
</dbReference>
<dbReference type="InterPro" id="IPR036047">
    <property type="entry name" value="F-box-like_dom_sf"/>
</dbReference>
<comment type="caution">
    <text evidence="2">The sequence shown here is derived from an EMBL/GenBank/DDBJ whole genome shotgun (WGS) entry which is preliminary data.</text>
</comment>
<accession>A0A1W0XC58</accession>
<evidence type="ECO:0000256" key="1">
    <source>
        <dbReference type="SAM" id="MobiDB-lite"/>
    </source>
</evidence>
<dbReference type="AlphaFoldDB" id="A0A1W0XC58"/>
<sequence>MNANCTQVKTNPERGYSEHMRTWIMLPQEKRGSIEEYSLHLSETVAAAATSPSAPSGSSEDQPMELQRQPQERKALSAEPGEVLLNLLNVTQKIFGYLPLDSLRACTDVCRTFNQLAELEIATRNRTFILARKIRKVAVVQDLLGQLIMRQYDHFLCEPRMILIMKARAFHPKNYAVDPMTRVQTILSSTSTTKACWPKDLINHGIYVGDGVFYSYPGGVQTGCSFAAMQIPRMPVQRNNDHAIRIGHFRWMEHCMDDIAVVDLPLIGMPGFLFHTNSTTLGCPEVQIFDHPLCAVTHDLSHVNDECYVFCGSKTKTASIWLDHQALKGQPDLIRSEFEKINPPALAHDAHDIFGLYFTTAPPLLNHTDQEVAVLREFFPSVRLMGCSLTDSLFGNTASSVRVTSPADRAAKVSHATGHASASVFFLVVVST</sequence>
<evidence type="ECO:0000313" key="3">
    <source>
        <dbReference type="Proteomes" id="UP000192578"/>
    </source>
</evidence>
<dbReference type="Proteomes" id="UP000192578">
    <property type="component" value="Unassembled WGS sequence"/>
</dbReference>
<evidence type="ECO:0008006" key="4">
    <source>
        <dbReference type="Google" id="ProtNLM"/>
    </source>
</evidence>
<proteinExistence type="predicted"/>
<evidence type="ECO:0000313" key="2">
    <source>
        <dbReference type="EMBL" id="OQV25097.1"/>
    </source>
</evidence>
<protein>
    <recommendedName>
        <fullName evidence="4">F-box domain-containing protein</fullName>
    </recommendedName>
</protein>
<keyword evidence="3" id="KW-1185">Reference proteome</keyword>